<evidence type="ECO:0000313" key="1">
    <source>
        <dbReference type="EMBL" id="ACD99350.1"/>
    </source>
</evidence>
<protein>
    <submittedName>
        <fullName evidence="1">Uncharacterized protein</fullName>
    </submittedName>
</protein>
<accession>B3DR67</accession>
<name>B3DR67_BIFLD</name>
<dbReference type="EMBL" id="CP000605">
    <property type="protein sequence ID" value="ACD99350.1"/>
    <property type="molecule type" value="Genomic_DNA"/>
</dbReference>
<organism evidence="1 2">
    <name type="scientific">Bifidobacterium longum (strain DJO10A)</name>
    <dbReference type="NCBI Taxonomy" id="205913"/>
    <lineage>
        <taxon>Bacteria</taxon>
        <taxon>Bacillati</taxon>
        <taxon>Actinomycetota</taxon>
        <taxon>Actinomycetes</taxon>
        <taxon>Bifidobacteriales</taxon>
        <taxon>Bifidobacteriaceae</taxon>
        <taxon>Bifidobacterium</taxon>
    </lineage>
</organism>
<dbReference type="HOGENOM" id="CLU_1944537_0_0_11"/>
<dbReference type="KEGG" id="blj:BLD_1905"/>
<reference evidence="1 2" key="2">
    <citation type="journal article" date="2008" name="BMC Genomics">
        <title>Comparative genomic analysis of the gut bacterium Bifidobacterium longum reveals loci susceptible to deletion during pure culture growth.</title>
        <authorList>
            <person name="Lee J.H."/>
            <person name="Karamychev V.N."/>
            <person name="Kozyavkin S.A."/>
            <person name="Mills D."/>
            <person name="Pavlov A.R."/>
            <person name="Pavlova N.V."/>
            <person name="Polouchine N.N."/>
            <person name="Richardson P.M."/>
            <person name="Shakhova V.V."/>
            <person name="Slesarev A.I."/>
            <person name="Weimer B."/>
            <person name="O'Sullivan D.J."/>
        </authorList>
    </citation>
    <scope>NUCLEOTIDE SEQUENCE [LARGE SCALE GENOMIC DNA]</scope>
    <source>
        <strain evidence="1 2">DJO10A</strain>
    </source>
</reference>
<sequence length="129" mass="13615">MLIPSYCSGAMVMITSLSRRVNANFECWNAWVDLADLAVMAAAGMALARLAAEVAARIAALIVVPIASAVKNMATAVSDCLSADVPAQVVAGMENIAVAPLYAPAPSLPFHWRMARAENQDDESCMSYP</sequence>
<reference evidence="1 2" key="1">
    <citation type="journal article" date="2006" name="Appl. Environ. Microbiol.">
        <title>Sequence analysis of two cryptic plasmids from Bifidobacterium longum DJO10A and construction of a shuttle cloning vector.</title>
        <authorList>
            <person name="Lee J.H."/>
            <person name="O'Sullivan D.J."/>
        </authorList>
    </citation>
    <scope>NUCLEOTIDE SEQUENCE [LARGE SCALE GENOMIC DNA]</scope>
    <source>
        <strain evidence="1 2">DJO10A</strain>
    </source>
</reference>
<evidence type="ECO:0000313" key="2">
    <source>
        <dbReference type="Proteomes" id="UP000002419"/>
    </source>
</evidence>
<gene>
    <name evidence="1" type="ordered locus">BLD_1905</name>
</gene>
<dbReference type="AlphaFoldDB" id="B3DR67"/>
<dbReference type="Proteomes" id="UP000002419">
    <property type="component" value="Chromosome"/>
</dbReference>
<proteinExistence type="predicted"/>